<comment type="caution">
    <text evidence="1">The sequence shown here is derived from an EMBL/GenBank/DDBJ whole genome shotgun (WGS) entry which is preliminary data.</text>
</comment>
<reference evidence="1 2" key="1">
    <citation type="journal article" date="2019" name="Int. J. Syst. Evol. Microbiol.">
        <title>The Global Catalogue of Microorganisms (GCM) 10K type strain sequencing project: providing services to taxonomists for standard genome sequencing and annotation.</title>
        <authorList>
            <consortium name="The Broad Institute Genomics Platform"/>
            <consortium name="The Broad Institute Genome Sequencing Center for Infectious Disease"/>
            <person name="Wu L."/>
            <person name="Ma J."/>
        </authorList>
    </citation>
    <scope>NUCLEOTIDE SEQUENCE [LARGE SCALE GENOMIC DNA]</scope>
    <source>
        <strain evidence="1 2">JCM 13476</strain>
    </source>
</reference>
<dbReference type="EMBL" id="BAAAEJ010000007">
    <property type="protein sequence ID" value="GAA0392201.1"/>
    <property type="molecule type" value="Genomic_DNA"/>
</dbReference>
<gene>
    <name evidence="1" type="ORF">GCM10009093_18500</name>
</gene>
<protein>
    <submittedName>
        <fullName evidence="1">Uncharacterized protein</fullName>
    </submittedName>
</protein>
<dbReference type="Proteomes" id="UP001500791">
    <property type="component" value="Unassembled WGS sequence"/>
</dbReference>
<evidence type="ECO:0000313" key="2">
    <source>
        <dbReference type="Proteomes" id="UP001500791"/>
    </source>
</evidence>
<keyword evidence="2" id="KW-1185">Reference proteome</keyword>
<sequence length="63" mass="6972">MLALPPEVDRDCALAMVEDSGDLAALEAAYMRRGQQILACDAARALAVETLKRERGLRENTRR</sequence>
<proteinExistence type="predicted"/>
<organism evidence="1 2">
    <name type="scientific">Brevundimonas terrae</name>
    <dbReference type="NCBI Taxonomy" id="363631"/>
    <lineage>
        <taxon>Bacteria</taxon>
        <taxon>Pseudomonadati</taxon>
        <taxon>Pseudomonadota</taxon>
        <taxon>Alphaproteobacteria</taxon>
        <taxon>Caulobacterales</taxon>
        <taxon>Caulobacteraceae</taxon>
        <taxon>Brevundimonas</taxon>
    </lineage>
</organism>
<accession>A0ABN0YDT9</accession>
<evidence type="ECO:0000313" key="1">
    <source>
        <dbReference type="EMBL" id="GAA0392201.1"/>
    </source>
</evidence>
<name>A0ABN0YDT9_9CAUL</name>